<dbReference type="CDD" id="cd07503">
    <property type="entry name" value="HAD_HisB-N"/>
    <property type="match status" value="1"/>
</dbReference>
<evidence type="ECO:0000313" key="12">
    <source>
        <dbReference type="Proteomes" id="UP000239990"/>
    </source>
</evidence>
<evidence type="ECO:0000256" key="8">
    <source>
        <dbReference type="PIRSR" id="PIRSR004682-1"/>
    </source>
</evidence>
<comment type="subcellular location">
    <subcellularLocation>
        <location evidence="1 7">Cytoplasm</location>
    </subcellularLocation>
</comment>
<dbReference type="OrthoDB" id="9781367at2"/>
<comment type="caution">
    <text evidence="11">The sequence shown here is derived from an EMBL/GenBank/DDBJ whole genome shotgun (WGS) entry which is preliminary data.</text>
</comment>
<dbReference type="NCBIfam" id="TIGR01656">
    <property type="entry name" value="Histidinol-ppas"/>
    <property type="match status" value="1"/>
</dbReference>
<evidence type="ECO:0000256" key="2">
    <source>
        <dbReference type="ARBA" id="ARBA00022490"/>
    </source>
</evidence>
<feature type="binding site" evidence="10">
    <location>
        <position position="10"/>
    </location>
    <ligand>
        <name>Mg(2+)</name>
        <dbReference type="ChEBI" id="CHEBI:18420"/>
    </ligand>
</feature>
<dbReference type="Pfam" id="PF13242">
    <property type="entry name" value="Hydrolase_like"/>
    <property type="match status" value="1"/>
</dbReference>
<evidence type="ECO:0000256" key="1">
    <source>
        <dbReference type="ARBA" id="ARBA00004496"/>
    </source>
</evidence>
<protein>
    <recommendedName>
        <fullName evidence="6 7">D,D-heptose 1,7-bisphosphate phosphatase</fullName>
        <ecNumber evidence="7">3.1.3.-</ecNumber>
    </recommendedName>
</protein>
<dbReference type="NCBIfam" id="TIGR01662">
    <property type="entry name" value="HAD-SF-IIIA"/>
    <property type="match status" value="1"/>
</dbReference>
<dbReference type="InterPro" id="IPR036412">
    <property type="entry name" value="HAD-like_sf"/>
</dbReference>
<feature type="site" description="Stabilizes the phosphoryl group" evidence="9">
    <location>
        <position position="52"/>
    </location>
</feature>
<name>A0A2S5GQW7_9BURK</name>
<dbReference type="GO" id="GO:0016791">
    <property type="term" value="F:phosphatase activity"/>
    <property type="evidence" value="ECO:0007669"/>
    <property type="project" value="InterPro"/>
</dbReference>
<feature type="binding site" evidence="10">
    <location>
        <position position="135"/>
    </location>
    <ligand>
        <name>Mg(2+)</name>
        <dbReference type="ChEBI" id="CHEBI:18420"/>
    </ligand>
</feature>
<feature type="binding site" evidence="10">
    <location>
        <position position="93"/>
    </location>
    <ligand>
        <name>Zn(2+)</name>
        <dbReference type="ChEBI" id="CHEBI:29105"/>
    </ligand>
</feature>
<dbReference type="EMBL" id="PREU01000006">
    <property type="protein sequence ID" value="PPA75502.1"/>
    <property type="molecule type" value="Genomic_DNA"/>
</dbReference>
<evidence type="ECO:0000256" key="10">
    <source>
        <dbReference type="PIRSR" id="PIRSR004682-4"/>
    </source>
</evidence>
<feature type="binding site" evidence="10">
    <location>
        <position position="91"/>
    </location>
    <ligand>
        <name>Zn(2+)</name>
        <dbReference type="ChEBI" id="CHEBI:29105"/>
    </ligand>
</feature>
<proteinExistence type="inferred from homology"/>
<feature type="site" description="Contributes to substrate recognition" evidence="9">
    <location>
        <position position="109"/>
    </location>
</feature>
<keyword evidence="10" id="KW-0460">Magnesium</keyword>
<dbReference type="InterPro" id="IPR004446">
    <property type="entry name" value="Heptose_bisP_phosphatase"/>
</dbReference>
<dbReference type="SUPFAM" id="SSF56784">
    <property type="entry name" value="HAD-like"/>
    <property type="match status" value="1"/>
</dbReference>
<feature type="binding site" evidence="10">
    <location>
        <position position="106"/>
    </location>
    <ligand>
        <name>Zn(2+)</name>
        <dbReference type="ChEBI" id="CHEBI:29105"/>
    </ligand>
</feature>
<evidence type="ECO:0000256" key="9">
    <source>
        <dbReference type="PIRSR" id="PIRSR004682-3"/>
    </source>
</evidence>
<dbReference type="PANTHER" id="PTHR42891">
    <property type="entry name" value="D-GLYCERO-BETA-D-MANNO-HEPTOSE-1,7-BISPHOSPHATE 7-PHOSPHATASE"/>
    <property type="match status" value="1"/>
</dbReference>
<dbReference type="GO" id="GO:0005737">
    <property type="term" value="C:cytoplasm"/>
    <property type="evidence" value="ECO:0007669"/>
    <property type="project" value="UniProtKB-SubCell"/>
</dbReference>
<keyword evidence="5 7" id="KW-0119">Carbohydrate metabolism</keyword>
<accession>A0A2S5GQW7</accession>
<dbReference type="Proteomes" id="UP000239990">
    <property type="component" value="Unassembled WGS sequence"/>
</dbReference>
<dbReference type="InterPro" id="IPR006543">
    <property type="entry name" value="Histidinol-phos"/>
</dbReference>
<comment type="similarity">
    <text evidence="7">Belongs to the gmhB family.</text>
</comment>
<evidence type="ECO:0000256" key="7">
    <source>
        <dbReference type="PIRNR" id="PIRNR004682"/>
    </source>
</evidence>
<keyword evidence="2 7" id="KW-0963">Cytoplasm</keyword>
<dbReference type="PANTHER" id="PTHR42891:SF1">
    <property type="entry name" value="D-GLYCERO-BETA-D-MANNO-HEPTOSE-1,7-BISPHOSPHATE 7-PHOSPHATASE"/>
    <property type="match status" value="1"/>
</dbReference>
<keyword evidence="4 7" id="KW-0378">Hydrolase</keyword>
<sequence>MALRPAVFLDKDGTVLADEPYNVDPARMAYAPMALAGLSRLAASDLPLVVISNQSGVARGMFAASALDAVHVKLASMFMAAGAHLEGFYWCPHHPDGVVQGYDIECDCRKPKPGLLLRAADELGLDLRASWFIGDILDDIEAGNLAGCRTILLDVGNETEWREGPHRLPHCRAPDLDAAAQIVLSNPPVPLAPGRG</sequence>
<feature type="binding site" evidence="10">
    <location>
        <position position="12"/>
    </location>
    <ligand>
        <name>Mg(2+)</name>
        <dbReference type="ChEBI" id="CHEBI:18420"/>
    </ligand>
</feature>
<comment type="cofactor">
    <cofactor evidence="10">
        <name>Mg(2+)</name>
        <dbReference type="ChEBI" id="CHEBI:18420"/>
    </cofactor>
</comment>
<dbReference type="GO" id="GO:0046872">
    <property type="term" value="F:metal ion binding"/>
    <property type="evidence" value="ECO:0007669"/>
    <property type="project" value="UniProtKB-KW"/>
</dbReference>
<evidence type="ECO:0000256" key="3">
    <source>
        <dbReference type="ARBA" id="ARBA00022723"/>
    </source>
</evidence>
<organism evidence="11 12">
    <name type="scientific">Achromobacter spanius</name>
    <dbReference type="NCBI Taxonomy" id="217203"/>
    <lineage>
        <taxon>Bacteria</taxon>
        <taxon>Pseudomonadati</taxon>
        <taxon>Pseudomonadota</taxon>
        <taxon>Betaproteobacteria</taxon>
        <taxon>Burkholderiales</taxon>
        <taxon>Alcaligenaceae</taxon>
        <taxon>Achromobacter</taxon>
    </lineage>
</organism>
<gene>
    <name evidence="11" type="ORF">C4E15_15535</name>
</gene>
<dbReference type="RefSeq" id="WP_104144148.1">
    <property type="nucleotide sequence ID" value="NZ_PREU01000006.1"/>
</dbReference>
<keyword evidence="3 10" id="KW-0479">Metal-binding</keyword>
<dbReference type="Gene3D" id="3.40.50.1000">
    <property type="entry name" value="HAD superfamily/HAD-like"/>
    <property type="match status" value="1"/>
</dbReference>
<evidence type="ECO:0000256" key="6">
    <source>
        <dbReference type="ARBA" id="ARBA00031828"/>
    </source>
</evidence>
<dbReference type="GO" id="GO:0005975">
    <property type="term" value="P:carbohydrate metabolic process"/>
    <property type="evidence" value="ECO:0007669"/>
    <property type="project" value="InterPro"/>
</dbReference>
<feature type="active site" description="Proton donor" evidence="8">
    <location>
        <position position="12"/>
    </location>
</feature>
<dbReference type="AlphaFoldDB" id="A0A2S5GQW7"/>
<feature type="active site" description="Nucleophile" evidence="8">
    <location>
        <position position="10"/>
    </location>
</feature>
<dbReference type="InterPro" id="IPR006549">
    <property type="entry name" value="HAD-SF_hydro_IIIA"/>
</dbReference>
<evidence type="ECO:0000313" key="11">
    <source>
        <dbReference type="EMBL" id="PPA75502.1"/>
    </source>
</evidence>
<comment type="cofactor">
    <cofactor evidence="10">
        <name>Zn(2+)</name>
        <dbReference type="ChEBI" id="CHEBI:29105"/>
    </cofactor>
</comment>
<dbReference type="EC" id="3.1.3.-" evidence="7"/>
<dbReference type="PIRSF" id="PIRSF004682">
    <property type="entry name" value="GmhB"/>
    <property type="match status" value="1"/>
</dbReference>
<reference evidence="11 12" key="1">
    <citation type="submission" date="2018-02" db="EMBL/GenBank/DDBJ databases">
        <title>Draft Genome of Achromobacter spanius stain 6.</title>
        <authorList>
            <person name="Gunasekera T.S."/>
            <person name="Radwan O."/>
            <person name="Ruiz O.N."/>
        </authorList>
    </citation>
    <scope>NUCLEOTIDE SEQUENCE [LARGE SCALE GENOMIC DNA]</scope>
    <source>
        <strain evidence="11 12">6</strain>
    </source>
</reference>
<dbReference type="InterPro" id="IPR023214">
    <property type="entry name" value="HAD_sf"/>
</dbReference>
<evidence type="ECO:0000256" key="4">
    <source>
        <dbReference type="ARBA" id="ARBA00022801"/>
    </source>
</evidence>
<evidence type="ECO:0000256" key="5">
    <source>
        <dbReference type="ARBA" id="ARBA00023277"/>
    </source>
</evidence>
<feature type="binding site" evidence="10">
    <location>
        <position position="108"/>
    </location>
    <ligand>
        <name>Zn(2+)</name>
        <dbReference type="ChEBI" id="CHEBI:29105"/>
    </ligand>
</feature>
<feature type="site" description="Contributes to substrate recognition" evidence="9">
    <location>
        <position position="110"/>
    </location>
</feature>
<keyword evidence="10" id="KW-0862">Zinc</keyword>